<feature type="non-terminal residue" evidence="12">
    <location>
        <position position="128"/>
    </location>
</feature>
<dbReference type="PANTHER" id="PTHR22984">
    <property type="entry name" value="SERINE/THREONINE-PROTEIN KINASE PIM"/>
    <property type="match status" value="1"/>
</dbReference>
<evidence type="ECO:0000256" key="4">
    <source>
        <dbReference type="ARBA" id="ARBA00022527"/>
    </source>
</evidence>
<evidence type="ECO:0000256" key="8">
    <source>
        <dbReference type="ARBA" id="ARBA00022840"/>
    </source>
</evidence>
<evidence type="ECO:0000259" key="11">
    <source>
        <dbReference type="PROSITE" id="PS50011"/>
    </source>
</evidence>
<evidence type="ECO:0000256" key="6">
    <source>
        <dbReference type="ARBA" id="ARBA00022741"/>
    </source>
</evidence>
<keyword evidence="6" id="KW-0547">Nucleotide-binding</keyword>
<dbReference type="Proteomes" id="UP000584326">
    <property type="component" value="Unassembled WGS sequence"/>
</dbReference>
<evidence type="ECO:0000256" key="1">
    <source>
        <dbReference type="ARBA" id="ARBA00004340"/>
    </source>
</evidence>
<evidence type="ECO:0000313" key="13">
    <source>
        <dbReference type="Proteomes" id="UP000584326"/>
    </source>
</evidence>
<comment type="subcellular location">
    <subcellularLocation>
        <location evidence="1">Host cell</location>
    </subcellularLocation>
</comment>
<dbReference type="AlphaFoldDB" id="A0A7L4HEX3"/>
<evidence type="ECO:0000256" key="9">
    <source>
        <dbReference type="ARBA" id="ARBA00047899"/>
    </source>
</evidence>
<keyword evidence="13" id="KW-1185">Reference proteome</keyword>
<evidence type="ECO:0000256" key="2">
    <source>
        <dbReference type="ARBA" id="ARBA00005505"/>
    </source>
</evidence>
<dbReference type="PANTHER" id="PTHR22984:SF25">
    <property type="entry name" value="PROTEIN KINASE DOMAIN-CONTAINING PROTEIN"/>
    <property type="match status" value="1"/>
</dbReference>
<sequence length="128" mass="14773">HRDIKPENLLVDLDNGDLKLIDFGCSTLLQEQAFTQFVGTHAYSPPEWICLGRYHGHSATVWSLGVLLYVMVCGTLPFYEDHDIVSRQPFFWQQVSPECQHLILWCLSKHAVDRPELEDILSHPWVRG</sequence>
<keyword evidence="5" id="KW-0808">Transferase</keyword>
<evidence type="ECO:0000256" key="5">
    <source>
        <dbReference type="ARBA" id="ARBA00022679"/>
    </source>
</evidence>
<dbReference type="InterPro" id="IPR000719">
    <property type="entry name" value="Prot_kinase_dom"/>
</dbReference>
<keyword evidence="4" id="KW-0723">Serine/threonine-protein kinase</keyword>
<comment type="catalytic activity">
    <reaction evidence="10">
        <text>L-seryl-[protein] + ATP = O-phospho-L-seryl-[protein] + ADP + H(+)</text>
        <dbReference type="Rhea" id="RHEA:17989"/>
        <dbReference type="Rhea" id="RHEA-COMP:9863"/>
        <dbReference type="Rhea" id="RHEA-COMP:11604"/>
        <dbReference type="ChEBI" id="CHEBI:15378"/>
        <dbReference type="ChEBI" id="CHEBI:29999"/>
        <dbReference type="ChEBI" id="CHEBI:30616"/>
        <dbReference type="ChEBI" id="CHEBI:83421"/>
        <dbReference type="ChEBI" id="CHEBI:456216"/>
        <dbReference type="EC" id="2.7.11.1"/>
    </reaction>
</comment>
<feature type="non-terminal residue" evidence="12">
    <location>
        <position position="1"/>
    </location>
</feature>
<comment type="caution">
    <text evidence="12">The sequence shown here is derived from an EMBL/GenBank/DDBJ whole genome shotgun (WGS) entry which is preliminary data.</text>
</comment>
<comment type="catalytic activity">
    <reaction evidence="9">
        <text>L-threonyl-[protein] + ATP = O-phospho-L-threonyl-[protein] + ADP + H(+)</text>
        <dbReference type="Rhea" id="RHEA:46608"/>
        <dbReference type="Rhea" id="RHEA-COMP:11060"/>
        <dbReference type="Rhea" id="RHEA-COMP:11605"/>
        <dbReference type="ChEBI" id="CHEBI:15378"/>
        <dbReference type="ChEBI" id="CHEBI:30013"/>
        <dbReference type="ChEBI" id="CHEBI:30616"/>
        <dbReference type="ChEBI" id="CHEBI:61977"/>
        <dbReference type="ChEBI" id="CHEBI:456216"/>
        <dbReference type="EC" id="2.7.11.1"/>
    </reaction>
</comment>
<dbReference type="InterPro" id="IPR051138">
    <property type="entry name" value="PIM_Ser/Thr_kinase"/>
</dbReference>
<keyword evidence="7 12" id="KW-0418">Kinase</keyword>
<feature type="domain" description="Protein kinase" evidence="11">
    <location>
        <begin position="1"/>
        <end position="126"/>
    </location>
</feature>
<dbReference type="EC" id="2.7.11.1" evidence="3"/>
<dbReference type="GO" id="GO:0005524">
    <property type="term" value="F:ATP binding"/>
    <property type="evidence" value="ECO:0007669"/>
    <property type="project" value="UniProtKB-KW"/>
</dbReference>
<proteinExistence type="inferred from homology"/>
<dbReference type="Pfam" id="PF00069">
    <property type="entry name" value="Pkinase"/>
    <property type="match status" value="1"/>
</dbReference>
<dbReference type="PROSITE" id="PS50011">
    <property type="entry name" value="PROTEIN_KINASE_DOM"/>
    <property type="match status" value="1"/>
</dbReference>
<dbReference type="SMART" id="SM00220">
    <property type="entry name" value="S_TKc"/>
    <property type="match status" value="1"/>
</dbReference>
<dbReference type="GO" id="GO:0005737">
    <property type="term" value="C:cytoplasm"/>
    <property type="evidence" value="ECO:0007669"/>
    <property type="project" value="TreeGrafter"/>
</dbReference>
<reference evidence="12 13" key="1">
    <citation type="submission" date="2020-02" db="EMBL/GenBank/DDBJ databases">
        <title>Bird 10,000 Genomes (B10K) Project - Family phase.</title>
        <authorList>
            <person name="Zhang G."/>
        </authorList>
    </citation>
    <scope>NUCLEOTIDE SEQUENCE [LARGE SCALE GENOMIC DNA]</scope>
    <source>
        <strain evidence="12">B10K-DU-001-40</strain>
        <tissue evidence="12">Muscle</tissue>
    </source>
</reference>
<dbReference type="InterPro" id="IPR011009">
    <property type="entry name" value="Kinase-like_dom_sf"/>
</dbReference>
<comment type="similarity">
    <text evidence="2">Belongs to the protein kinase superfamily. CAMK Ser/Thr protein kinase family. PIM subfamily.</text>
</comment>
<evidence type="ECO:0000256" key="7">
    <source>
        <dbReference type="ARBA" id="ARBA00022777"/>
    </source>
</evidence>
<dbReference type="GO" id="GO:0004674">
    <property type="term" value="F:protein serine/threonine kinase activity"/>
    <property type="evidence" value="ECO:0007669"/>
    <property type="project" value="UniProtKB-KW"/>
</dbReference>
<evidence type="ECO:0000313" key="12">
    <source>
        <dbReference type="EMBL" id="NXX23907.1"/>
    </source>
</evidence>
<dbReference type="Gene3D" id="1.10.510.10">
    <property type="entry name" value="Transferase(Phosphotransferase) domain 1"/>
    <property type="match status" value="1"/>
</dbReference>
<protein>
    <recommendedName>
        <fullName evidence="3">non-specific serine/threonine protein kinase</fullName>
        <ecNumber evidence="3">2.7.11.1</ecNumber>
    </recommendedName>
</protein>
<dbReference type="GO" id="GO:0043657">
    <property type="term" value="C:host cell"/>
    <property type="evidence" value="ECO:0007669"/>
    <property type="project" value="UniProtKB-SubCell"/>
</dbReference>
<dbReference type="EMBL" id="VZTK01051152">
    <property type="protein sequence ID" value="NXX23907.1"/>
    <property type="molecule type" value="Genomic_DNA"/>
</dbReference>
<evidence type="ECO:0000256" key="3">
    <source>
        <dbReference type="ARBA" id="ARBA00012513"/>
    </source>
</evidence>
<keyword evidence="8" id="KW-0067">ATP-binding</keyword>
<evidence type="ECO:0000256" key="10">
    <source>
        <dbReference type="ARBA" id="ARBA00048679"/>
    </source>
</evidence>
<accession>A0A7L4HEX3</accession>
<dbReference type="OrthoDB" id="10252171at2759"/>
<gene>
    <name evidence="12" type="primary">Pim1</name>
    <name evidence="12" type="ORF">PODSTR_R07591</name>
</gene>
<organism evidence="12 13">
    <name type="scientific">Podargus strigoides</name>
    <name type="common">Tawny frogmouth</name>
    <name type="synonym">Caprimulgus strigoides</name>
    <dbReference type="NCBI Taxonomy" id="8905"/>
    <lineage>
        <taxon>Eukaryota</taxon>
        <taxon>Metazoa</taxon>
        <taxon>Chordata</taxon>
        <taxon>Craniata</taxon>
        <taxon>Vertebrata</taxon>
        <taxon>Euteleostomi</taxon>
        <taxon>Archelosauria</taxon>
        <taxon>Archosauria</taxon>
        <taxon>Dinosauria</taxon>
        <taxon>Saurischia</taxon>
        <taxon>Theropoda</taxon>
        <taxon>Coelurosauria</taxon>
        <taxon>Aves</taxon>
        <taxon>Neognathae</taxon>
        <taxon>Neoaves</taxon>
        <taxon>Strisores</taxon>
        <taxon>Caprimulgiformes</taxon>
        <taxon>Podargidae</taxon>
        <taxon>Podargus</taxon>
    </lineage>
</organism>
<name>A0A7L4HEX3_PODST</name>
<dbReference type="SUPFAM" id="SSF56112">
    <property type="entry name" value="Protein kinase-like (PK-like)"/>
    <property type="match status" value="1"/>
</dbReference>